<name>A0AAP9H9S3_9GAMM</name>
<geneLocation type="plasmid" evidence="4">
    <name>pmsr2a</name>
</geneLocation>
<evidence type="ECO:0000313" key="4">
    <source>
        <dbReference type="Proteomes" id="UP000424872"/>
    </source>
</evidence>
<keyword evidence="3" id="KW-0614">Plasmid</keyword>
<dbReference type="AlphaFoldDB" id="A0AAP9H9S3"/>
<sequence length="454" mass="51423">MIKSMRVFRSTILAGLLFTALNTHAEDPQWNGTVLGFEAPGKGLLGDMLGIRPILSDNGFNYNFQYLNENAYNIAGGYNHDHHLAYIDQFAITFTQDLERFTGIPDATLEGNIVNRNHDDSLLTKRVQDSRVNINDATQESAGTGSITRLGWLTFSRTFDDRRLQWRIGMMNKVQTFDQIVPCDFQTLMLCGGKSANSMLWSNWNIHTWGTTFAYKVTPELTLKAGILEQNPSATDRSHAWSWSTKGSKGFILPLEVEWKTHIHELPGIYNLGTQFTNAKQSDLYSGKTQNAGANDPEGYKEYNRTWFFYGGFNQQLTRHADDANRGLSGGINAGFGDQRSNYIHYVTAATLRYRGLFDARPEDWIGVGVSYIDISNHYSRNQQEKNSLQGVGDYYDPLYSPVPGHAVNAELYYRFRPVSWLELQPGIQYWHRPGSLSETQDAWVGELKTVVTF</sequence>
<protein>
    <submittedName>
        <fullName evidence="3">Carbohydrate porin</fullName>
    </submittedName>
</protein>
<accession>A0AAP9H9S3</accession>
<dbReference type="EMBL" id="CP024637">
    <property type="protein sequence ID" value="QGR09293.1"/>
    <property type="molecule type" value="Genomic_DNA"/>
</dbReference>
<dbReference type="KEGG" id="ppho:CTZ24_22880"/>
<dbReference type="Pfam" id="PF04966">
    <property type="entry name" value="OprB"/>
    <property type="match status" value="1"/>
</dbReference>
<keyword evidence="2" id="KW-0732">Signal</keyword>
<dbReference type="PANTHER" id="PTHR37944">
    <property type="entry name" value="PORIN B"/>
    <property type="match status" value="1"/>
</dbReference>
<dbReference type="InterPro" id="IPR052932">
    <property type="entry name" value="OprB_Porin"/>
</dbReference>
<comment type="similarity">
    <text evidence="1 2">Belongs to the OprB family.</text>
</comment>
<dbReference type="GO" id="GO:0016020">
    <property type="term" value="C:membrane"/>
    <property type="evidence" value="ECO:0007669"/>
    <property type="project" value="InterPro"/>
</dbReference>
<gene>
    <name evidence="3" type="ORF">CTZ24_22880</name>
</gene>
<organism evidence="3 4">
    <name type="scientific">Pantoea phytobeneficialis</name>
    <dbReference type="NCBI Taxonomy" id="2052056"/>
    <lineage>
        <taxon>Bacteria</taxon>
        <taxon>Pseudomonadati</taxon>
        <taxon>Pseudomonadota</taxon>
        <taxon>Gammaproteobacteria</taxon>
        <taxon>Enterobacterales</taxon>
        <taxon>Erwiniaceae</taxon>
        <taxon>Pantoea</taxon>
    </lineage>
</organism>
<dbReference type="GO" id="GO:0015288">
    <property type="term" value="F:porin activity"/>
    <property type="evidence" value="ECO:0007669"/>
    <property type="project" value="InterPro"/>
</dbReference>
<evidence type="ECO:0000256" key="2">
    <source>
        <dbReference type="RuleBase" id="RU363072"/>
    </source>
</evidence>
<proteinExistence type="inferred from homology"/>
<dbReference type="InterPro" id="IPR007049">
    <property type="entry name" value="Carb-sel_porin_OprB"/>
</dbReference>
<reference evidence="4" key="1">
    <citation type="submission" date="2017-11" db="EMBL/GenBank/DDBJ databases">
        <title>Genome sequence of Pantoea sp. MSR2.</title>
        <authorList>
            <person name="Nascimento F.X."/>
        </authorList>
    </citation>
    <scope>NUCLEOTIDE SEQUENCE [LARGE SCALE GENOMIC DNA]</scope>
    <source>
        <strain evidence="4">MSR2</strain>
        <plasmid evidence="4">pmsr2a</plasmid>
    </source>
</reference>
<evidence type="ECO:0000313" key="3">
    <source>
        <dbReference type="EMBL" id="QGR09293.1"/>
    </source>
</evidence>
<dbReference type="PANTHER" id="PTHR37944:SF1">
    <property type="entry name" value="PORIN B"/>
    <property type="match status" value="1"/>
</dbReference>
<feature type="chain" id="PRO_5042667380" evidence="2">
    <location>
        <begin position="26"/>
        <end position="454"/>
    </location>
</feature>
<evidence type="ECO:0000256" key="1">
    <source>
        <dbReference type="ARBA" id="ARBA00008769"/>
    </source>
</evidence>
<dbReference type="Proteomes" id="UP000424872">
    <property type="component" value="Plasmid pMSR2A"/>
</dbReference>
<feature type="signal peptide" evidence="2">
    <location>
        <begin position="1"/>
        <end position="25"/>
    </location>
</feature>
<dbReference type="InterPro" id="IPR038673">
    <property type="entry name" value="OprB_sf"/>
</dbReference>
<dbReference type="Gene3D" id="2.40.160.180">
    <property type="entry name" value="Carbohydrate-selective porin OprB"/>
    <property type="match status" value="1"/>
</dbReference>
<dbReference type="GO" id="GO:0008643">
    <property type="term" value="P:carbohydrate transport"/>
    <property type="evidence" value="ECO:0007669"/>
    <property type="project" value="InterPro"/>
</dbReference>